<comment type="caution">
    <text evidence="1">The sequence shown here is derived from an EMBL/GenBank/DDBJ whole genome shotgun (WGS) entry which is preliminary data.</text>
</comment>
<evidence type="ECO:0000313" key="1">
    <source>
        <dbReference type="EMBL" id="KLJ13056.1"/>
    </source>
</evidence>
<dbReference type="EMBL" id="LDEV01000541">
    <property type="protein sequence ID" value="KLJ13056.1"/>
    <property type="molecule type" value="Genomic_DNA"/>
</dbReference>
<protein>
    <submittedName>
        <fullName evidence="1">Uncharacterized protein</fullName>
    </submittedName>
</protein>
<keyword evidence="2" id="KW-1185">Reference proteome</keyword>
<proteinExistence type="predicted"/>
<dbReference type="AlphaFoldDB" id="A0A0H1BVG3"/>
<sequence>MQPAEISLMKARTAELLSVKIEHSPELTNIAEVTKPGLASSRGAIFLNGRKLDPETSQLDAVFRIPPPSLNPTKVEWPSNHIEDEALTLEYVPESIDSAPEPRPYSAGV</sequence>
<evidence type="ECO:0000313" key="2">
    <source>
        <dbReference type="Proteomes" id="UP000053573"/>
    </source>
</evidence>
<reference evidence="2" key="1">
    <citation type="journal article" date="2015" name="PLoS Genet.">
        <title>The dynamic genome and transcriptome of the human fungal pathogen Blastomyces and close relative Emmonsia.</title>
        <authorList>
            <person name="Munoz J.F."/>
            <person name="Gauthier G.M."/>
            <person name="Desjardins C.A."/>
            <person name="Gallo J.E."/>
            <person name="Holder J."/>
            <person name="Sullivan T.D."/>
            <person name="Marty A.J."/>
            <person name="Carmen J.C."/>
            <person name="Chen Z."/>
            <person name="Ding L."/>
            <person name="Gujja S."/>
            <person name="Magrini V."/>
            <person name="Misas E."/>
            <person name="Mitreva M."/>
            <person name="Priest M."/>
            <person name="Saif S."/>
            <person name="Whiston E.A."/>
            <person name="Young S."/>
            <person name="Zeng Q."/>
            <person name="Goldman W.E."/>
            <person name="Mardis E.R."/>
            <person name="Taylor J.W."/>
            <person name="McEwen J.G."/>
            <person name="Clay O.K."/>
            <person name="Klein B.S."/>
            <person name="Cuomo C.A."/>
        </authorList>
    </citation>
    <scope>NUCLEOTIDE SEQUENCE [LARGE SCALE GENOMIC DNA]</scope>
    <source>
        <strain evidence="2">UAMH 139</strain>
    </source>
</reference>
<gene>
    <name evidence="1" type="ORF">EMPG_11983</name>
</gene>
<name>A0A0H1BVG3_9EURO</name>
<accession>A0A0H1BVG3</accession>
<organism evidence="1 2">
    <name type="scientific">Blastomyces silverae</name>
    <dbReference type="NCBI Taxonomy" id="2060906"/>
    <lineage>
        <taxon>Eukaryota</taxon>
        <taxon>Fungi</taxon>
        <taxon>Dikarya</taxon>
        <taxon>Ascomycota</taxon>
        <taxon>Pezizomycotina</taxon>
        <taxon>Eurotiomycetes</taxon>
        <taxon>Eurotiomycetidae</taxon>
        <taxon>Onygenales</taxon>
        <taxon>Ajellomycetaceae</taxon>
        <taxon>Blastomyces</taxon>
    </lineage>
</organism>
<dbReference type="Proteomes" id="UP000053573">
    <property type="component" value="Unassembled WGS sequence"/>
</dbReference>